<accession>A0A0C9TYE2</accession>
<keyword evidence="3" id="KW-1185">Reference proteome</keyword>
<sequence>MSPKKNILVIGASFVGTRMAAALASTSPNTHRVLLIEPHSHFFHLFTFPRIAVAGGFEHKAFIPFSGFFKAEGVSEEKGRVVRARVESVGEGRVVLDREVDVTGDGVKGKEIEYDFAVIATGTILTPPGTLKEEEKVEGIEYFKKHQQRIIESHKIVLLGGGAVGVQMATDLKELYPHKQVTLVHSREHLMSRFHPKLSDIVVKRMNELGVELVLGDRAVIPAEGFPVGEGEFDVQLQSGRRVRADFAIITIGQTPNSSLLASLSPSSILPSKFIDVKPTLQIADPKYPHIFAVGDIANTGAGKAARPAMEQVRVTAANINRLIAGEGEALETYSYGPDAIHLTLGIKKNVIFRNPSTPGGEPQIVAEKDDGVLDLGVERRWAGMGASLNDFHA</sequence>
<dbReference type="Gene3D" id="3.50.50.100">
    <property type="match status" value="1"/>
</dbReference>
<dbReference type="GO" id="GO:0005737">
    <property type="term" value="C:cytoplasm"/>
    <property type="evidence" value="ECO:0007669"/>
    <property type="project" value="TreeGrafter"/>
</dbReference>
<dbReference type="GO" id="GO:0004174">
    <property type="term" value="F:electron-transferring-flavoprotein dehydrogenase activity"/>
    <property type="evidence" value="ECO:0007669"/>
    <property type="project" value="TreeGrafter"/>
</dbReference>
<dbReference type="PRINTS" id="PR00368">
    <property type="entry name" value="FADPNR"/>
</dbReference>
<dbReference type="InterPro" id="IPR023753">
    <property type="entry name" value="FAD/NAD-binding_dom"/>
</dbReference>
<proteinExistence type="predicted"/>
<evidence type="ECO:0000313" key="2">
    <source>
        <dbReference type="EMBL" id="KIJ26849.1"/>
    </source>
</evidence>
<dbReference type="InterPro" id="IPR036188">
    <property type="entry name" value="FAD/NAD-bd_sf"/>
</dbReference>
<dbReference type="GO" id="GO:0050660">
    <property type="term" value="F:flavin adenine dinucleotide binding"/>
    <property type="evidence" value="ECO:0007669"/>
    <property type="project" value="TreeGrafter"/>
</dbReference>
<evidence type="ECO:0000259" key="1">
    <source>
        <dbReference type="Pfam" id="PF07992"/>
    </source>
</evidence>
<dbReference type="Pfam" id="PF07992">
    <property type="entry name" value="Pyr_redox_2"/>
    <property type="match status" value="1"/>
</dbReference>
<reference evidence="2 3" key="1">
    <citation type="submission" date="2014-06" db="EMBL/GenBank/DDBJ databases">
        <title>Evolutionary Origins and Diversification of the Mycorrhizal Mutualists.</title>
        <authorList>
            <consortium name="DOE Joint Genome Institute"/>
            <consortium name="Mycorrhizal Genomics Consortium"/>
            <person name="Kohler A."/>
            <person name="Kuo A."/>
            <person name="Nagy L.G."/>
            <person name="Floudas D."/>
            <person name="Copeland A."/>
            <person name="Barry K.W."/>
            <person name="Cichocki N."/>
            <person name="Veneault-Fourrey C."/>
            <person name="LaButti K."/>
            <person name="Lindquist E.A."/>
            <person name="Lipzen A."/>
            <person name="Lundell T."/>
            <person name="Morin E."/>
            <person name="Murat C."/>
            <person name="Riley R."/>
            <person name="Ohm R."/>
            <person name="Sun H."/>
            <person name="Tunlid A."/>
            <person name="Henrissat B."/>
            <person name="Grigoriev I.V."/>
            <person name="Hibbett D.S."/>
            <person name="Martin F."/>
        </authorList>
    </citation>
    <scope>NUCLEOTIDE SEQUENCE [LARGE SCALE GENOMIC DNA]</scope>
    <source>
        <strain evidence="2 3">SS14</strain>
    </source>
</reference>
<feature type="domain" description="FAD/NAD(P)-binding" evidence="1">
    <location>
        <begin position="6"/>
        <end position="310"/>
    </location>
</feature>
<protein>
    <recommendedName>
        <fullName evidence="1">FAD/NAD(P)-binding domain-containing protein</fullName>
    </recommendedName>
</protein>
<dbReference type="OrthoDB" id="202203at2759"/>
<dbReference type="SUPFAM" id="SSF51905">
    <property type="entry name" value="FAD/NAD(P)-binding domain"/>
    <property type="match status" value="1"/>
</dbReference>
<dbReference type="EMBL" id="KN837355">
    <property type="protein sequence ID" value="KIJ26849.1"/>
    <property type="molecule type" value="Genomic_DNA"/>
</dbReference>
<gene>
    <name evidence="2" type="ORF">M422DRAFT_38078</name>
</gene>
<dbReference type="HOGENOM" id="CLU_019845_0_1_1"/>
<dbReference type="PRINTS" id="PR00411">
    <property type="entry name" value="PNDRDTASEI"/>
</dbReference>
<dbReference type="PANTHER" id="PTHR43735">
    <property type="entry name" value="APOPTOSIS-INDUCING FACTOR 1"/>
    <property type="match status" value="1"/>
</dbReference>
<dbReference type="Proteomes" id="UP000054279">
    <property type="component" value="Unassembled WGS sequence"/>
</dbReference>
<dbReference type="AlphaFoldDB" id="A0A0C9TYE2"/>
<dbReference type="PANTHER" id="PTHR43735:SF11">
    <property type="entry name" value="HYPOTHETICAL OXIDOREDUCTASE (EUROFUNG)"/>
    <property type="match status" value="1"/>
</dbReference>
<organism evidence="2 3">
    <name type="scientific">Sphaerobolus stellatus (strain SS14)</name>
    <dbReference type="NCBI Taxonomy" id="990650"/>
    <lineage>
        <taxon>Eukaryota</taxon>
        <taxon>Fungi</taxon>
        <taxon>Dikarya</taxon>
        <taxon>Basidiomycota</taxon>
        <taxon>Agaricomycotina</taxon>
        <taxon>Agaricomycetes</taxon>
        <taxon>Phallomycetidae</taxon>
        <taxon>Geastrales</taxon>
        <taxon>Sphaerobolaceae</taxon>
        <taxon>Sphaerobolus</taxon>
    </lineage>
</organism>
<evidence type="ECO:0000313" key="3">
    <source>
        <dbReference type="Proteomes" id="UP000054279"/>
    </source>
</evidence>
<name>A0A0C9TYE2_SPHS4</name>